<sequence>MSRSPLDRREFLERAGQSALVLGAAASWAPAGGAAEPSPASTPAAESFVKLLYESLTPGQREKICFAWDHQDNERGLLRTRVANNWNITDETIDSKFYTPEQQELIHAIYRGIIAPEWHERYDKQQDDDSGGFGLNNSIAIFGAPGDGKSELVLTGRHMTLRCDGDSAEHVAFGGPIFYGHDPLGTFDEEANHEGNVFWPQAVEANKLYQALDGKQQKLALVSDLPSEEQVAFRGAKGGFAGIPVTELSADQKARVQEVLRKLVEPFRQSDRDEALACLKAQGGIDACSLAFYQPGDIGNDQVWDNWRLEGPSFVWHFRGAPHVHVWVNVADDPSPQLNA</sequence>
<dbReference type="Proteomes" id="UP000317909">
    <property type="component" value="Chromosome"/>
</dbReference>
<reference evidence="1 2" key="1">
    <citation type="submission" date="2019-02" db="EMBL/GenBank/DDBJ databases">
        <title>Deep-cultivation of Planctomycetes and their phenomic and genomic characterization uncovers novel biology.</title>
        <authorList>
            <person name="Wiegand S."/>
            <person name="Jogler M."/>
            <person name="Boedeker C."/>
            <person name="Pinto D."/>
            <person name="Vollmers J."/>
            <person name="Rivas-Marin E."/>
            <person name="Kohn T."/>
            <person name="Peeters S.H."/>
            <person name="Heuer A."/>
            <person name="Rast P."/>
            <person name="Oberbeckmann S."/>
            <person name="Bunk B."/>
            <person name="Jeske O."/>
            <person name="Meyerdierks A."/>
            <person name="Storesund J.E."/>
            <person name="Kallscheuer N."/>
            <person name="Luecker S."/>
            <person name="Lage O.M."/>
            <person name="Pohl T."/>
            <person name="Merkel B.J."/>
            <person name="Hornburger P."/>
            <person name="Mueller R.-W."/>
            <person name="Bruemmer F."/>
            <person name="Labrenz M."/>
            <person name="Spormann A.M."/>
            <person name="Op den Camp H."/>
            <person name="Overmann J."/>
            <person name="Amann R."/>
            <person name="Jetten M.S.M."/>
            <person name="Mascher T."/>
            <person name="Medema M.H."/>
            <person name="Devos D.P."/>
            <person name="Kaster A.-K."/>
            <person name="Ovreas L."/>
            <person name="Rohde M."/>
            <person name="Galperin M.Y."/>
            <person name="Jogler C."/>
        </authorList>
    </citation>
    <scope>NUCLEOTIDE SEQUENCE [LARGE SCALE GENOMIC DNA]</scope>
    <source>
        <strain evidence="1 2">I41</strain>
    </source>
</reference>
<dbReference type="Pfam" id="PF12006">
    <property type="entry name" value="DUF3500"/>
    <property type="match status" value="1"/>
</dbReference>
<dbReference type="InterPro" id="IPR021889">
    <property type="entry name" value="DUF3500"/>
</dbReference>
<dbReference type="OrthoDB" id="240568at2"/>
<evidence type="ECO:0008006" key="3">
    <source>
        <dbReference type="Google" id="ProtNLM"/>
    </source>
</evidence>
<gene>
    <name evidence="1" type="ORF">I41_33330</name>
</gene>
<name>A0A517U0H7_9BACT</name>
<proteinExistence type="predicted"/>
<dbReference type="RefSeq" id="WP_145433925.1">
    <property type="nucleotide sequence ID" value="NZ_CP036339.1"/>
</dbReference>
<dbReference type="InterPro" id="IPR006311">
    <property type="entry name" value="TAT_signal"/>
</dbReference>
<dbReference type="AlphaFoldDB" id="A0A517U0H7"/>
<dbReference type="EMBL" id="CP036339">
    <property type="protein sequence ID" value="QDT74138.1"/>
    <property type="molecule type" value="Genomic_DNA"/>
</dbReference>
<dbReference type="PROSITE" id="PS51318">
    <property type="entry name" value="TAT"/>
    <property type="match status" value="1"/>
</dbReference>
<keyword evidence="2" id="KW-1185">Reference proteome</keyword>
<evidence type="ECO:0000313" key="1">
    <source>
        <dbReference type="EMBL" id="QDT74138.1"/>
    </source>
</evidence>
<evidence type="ECO:0000313" key="2">
    <source>
        <dbReference type="Proteomes" id="UP000317909"/>
    </source>
</evidence>
<organism evidence="1 2">
    <name type="scientific">Lacipirellula limnantheis</name>
    <dbReference type="NCBI Taxonomy" id="2528024"/>
    <lineage>
        <taxon>Bacteria</taxon>
        <taxon>Pseudomonadati</taxon>
        <taxon>Planctomycetota</taxon>
        <taxon>Planctomycetia</taxon>
        <taxon>Pirellulales</taxon>
        <taxon>Lacipirellulaceae</taxon>
        <taxon>Lacipirellula</taxon>
    </lineage>
</organism>
<dbReference type="KEGG" id="llh:I41_33330"/>
<accession>A0A517U0H7</accession>
<protein>
    <recommendedName>
        <fullName evidence="3">DUF3500 domain-containing protein</fullName>
    </recommendedName>
</protein>